<dbReference type="EMBL" id="CP014796">
    <property type="protein sequence ID" value="APX23676.1"/>
    <property type="molecule type" value="Genomic_DNA"/>
</dbReference>
<gene>
    <name evidence="5" type="ORF">Ga0080559_TMP2880</name>
</gene>
<feature type="signal peptide" evidence="3">
    <location>
        <begin position="1"/>
        <end position="21"/>
    </location>
</feature>
<sequence precursor="true">MKTTFIAAAAASFLVSGFGAAVSAQEADEPWAESPFKCEPGETYVMNVMVSGVEYWFPVYEMFKQAAHQFGCEADYTGTPEYDVNKQIASFQQALAKQPAGVLLHPMNPDPFIGPINQAIEQGTAVVTFAADSPNSNRTSYITSDNFREGAEAARQIAEAMGGKGQYAVLENPGQDNHDRRVAAFIEEMEENHPDMELVGRASTGQDPNKAYQATMSLAQANPELGAIFMPEASSAMGAAQAAKEVGTDIKVMSVDVNASVLDMIQAGEMFGAINPNQGAQGYYGFLMLWLAAHPELIDPMNDYESAGFNPMSIPMLDNGFSVVTQDNAKNFYWDKYLKKRGTRGIEG</sequence>
<evidence type="ECO:0000256" key="2">
    <source>
        <dbReference type="ARBA" id="ARBA00007639"/>
    </source>
</evidence>
<keyword evidence="3" id="KW-0732">Signal</keyword>
<comment type="similarity">
    <text evidence="2">Belongs to the bacterial solute-binding protein 2 family.</text>
</comment>
<protein>
    <submittedName>
        <fullName evidence="5">Monosaccharide ABC transporter substrate-binding protein, CUT2 family</fullName>
    </submittedName>
</protein>
<organism evidence="5 6">
    <name type="scientific">Salipiger profundus</name>
    <dbReference type="NCBI Taxonomy" id="1229727"/>
    <lineage>
        <taxon>Bacteria</taxon>
        <taxon>Pseudomonadati</taxon>
        <taxon>Pseudomonadota</taxon>
        <taxon>Alphaproteobacteria</taxon>
        <taxon>Rhodobacterales</taxon>
        <taxon>Roseobacteraceae</taxon>
        <taxon>Salipiger</taxon>
    </lineage>
</organism>
<keyword evidence="6" id="KW-1185">Reference proteome</keyword>
<evidence type="ECO:0000313" key="5">
    <source>
        <dbReference type="EMBL" id="APX23676.1"/>
    </source>
</evidence>
<evidence type="ECO:0000256" key="1">
    <source>
        <dbReference type="ARBA" id="ARBA00004418"/>
    </source>
</evidence>
<dbReference type="Gene3D" id="3.40.50.2300">
    <property type="match status" value="2"/>
</dbReference>
<evidence type="ECO:0000313" key="6">
    <source>
        <dbReference type="Proteomes" id="UP000186559"/>
    </source>
</evidence>
<dbReference type="PANTHER" id="PTHR30036:SF7">
    <property type="entry name" value="ABC TRANSPORTER PERIPLASMIC-BINDING PROTEIN YPHF"/>
    <property type="match status" value="1"/>
</dbReference>
<dbReference type="GO" id="GO:0030288">
    <property type="term" value="C:outer membrane-bounded periplasmic space"/>
    <property type="evidence" value="ECO:0007669"/>
    <property type="project" value="TreeGrafter"/>
</dbReference>
<evidence type="ECO:0000256" key="3">
    <source>
        <dbReference type="SAM" id="SignalP"/>
    </source>
</evidence>
<dbReference type="KEGG" id="tpro:Ga0080559_TMP2880"/>
<dbReference type="PANTHER" id="PTHR30036">
    <property type="entry name" value="D-XYLOSE-BINDING PERIPLASMIC PROTEIN"/>
    <property type="match status" value="1"/>
</dbReference>
<accession>A0A1U7D6H1</accession>
<dbReference type="AlphaFoldDB" id="A0A1U7D6H1"/>
<dbReference type="Pfam" id="PF13407">
    <property type="entry name" value="Peripla_BP_4"/>
    <property type="match status" value="1"/>
</dbReference>
<reference evidence="5 6" key="1">
    <citation type="submission" date="2016-03" db="EMBL/GenBank/DDBJ databases">
        <title>Deep-sea bacteria in the southern Pacific.</title>
        <authorList>
            <person name="Tang K."/>
        </authorList>
    </citation>
    <scope>NUCLEOTIDE SEQUENCE [LARGE SCALE GENOMIC DNA]</scope>
    <source>
        <strain evidence="5 6">JLT2016</strain>
    </source>
</reference>
<dbReference type="InterPro" id="IPR050555">
    <property type="entry name" value="Bact_Solute-Bind_Prot2"/>
</dbReference>
<evidence type="ECO:0000259" key="4">
    <source>
        <dbReference type="Pfam" id="PF13407"/>
    </source>
</evidence>
<name>A0A1U7D6H1_9RHOB</name>
<dbReference type="OrthoDB" id="9781890at2"/>
<dbReference type="STRING" id="1229727.Ga0080559_TMP2880"/>
<dbReference type="GO" id="GO:0030246">
    <property type="term" value="F:carbohydrate binding"/>
    <property type="evidence" value="ECO:0007669"/>
    <property type="project" value="TreeGrafter"/>
</dbReference>
<dbReference type="SUPFAM" id="SSF53822">
    <property type="entry name" value="Periplasmic binding protein-like I"/>
    <property type="match status" value="1"/>
</dbReference>
<feature type="chain" id="PRO_5010545414" evidence="3">
    <location>
        <begin position="22"/>
        <end position="348"/>
    </location>
</feature>
<dbReference type="Proteomes" id="UP000186559">
    <property type="component" value="Chromosome"/>
</dbReference>
<proteinExistence type="inferred from homology"/>
<feature type="domain" description="Periplasmic binding protein" evidence="4">
    <location>
        <begin position="50"/>
        <end position="292"/>
    </location>
</feature>
<dbReference type="InterPro" id="IPR025997">
    <property type="entry name" value="SBP_2_dom"/>
</dbReference>
<dbReference type="RefSeq" id="WP_076623645.1">
    <property type="nucleotide sequence ID" value="NZ_BMEW01000007.1"/>
</dbReference>
<dbReference type="InterPro" id="IPR028082">
    <property type="entry name" value="Peripla_BP_I"/>
</dbReference>
<comment type="subcellular location">
    <subcellularLocation>
        <location evidence="1">Periplasm</location>
    </subcellularLocation>
</comment>